<protein>
    <submittedName>
        <fullName evidence="1">Uncharacterized protein</fullName>
    </submittedName>
</protein>
<dbReference type="EMBL" id="JAYMYS010000001">
    <property type="protein sequence ID" value="KAK7410362.1"/>
    <property type="molecule type" value="Genomic_DNA"/>
</dbReference>
<evidence type="ECO:0000313" key="2">
    <source>
        <dbReference type="Proteomes" id="UP001386955"/>
    </source>
</evidence>
<gene>
    <name evidence="1" type="ORF">VNO78_01086</name>
</gene>
<proteinExistence type="predicted"/>
<name>A0AAN9T187_PSOTE</name>
<organism evidence="1 2">
    <name type="scientific">Psophocarpus tetragonolobus</name>
    <name type="common">Winged bean</name>
    <name type="synonym">Dolichos tetragonolobus</name>
    <dbReference type="NCBI Taxonomy" id="3891"/>
    <lineage>
        <taxon>Eukaryota</taxon>
        <taxon>Viridiplantae</taxon>
        <taxon>Streptophyta</taxon>
        <taxon>Embryophyta</taxon>
        <taxon>Tracheophyta</taxon>
        <taxon>Spermatophyta</taxon>
        <taxon>Magnoliopsida</taxon>
        <taxon>eudicotyledons</taxon>
        <taxon>Gunneridae</taxon>
        <taxon>Pentapetalae</taxon>
        <taxon>rosids</taxon>
        <taxon>fabids</taxon>
        <taxon>Fabales</taxon>
        <taxon>Fabaceae</taxon>
        <taxon>Papilionoideae</taxon>
        <taxon>50 kb inversion clade</taxon>
        <taxon>NPAAA clade</taxon>
        <taxon>indigoferoid/millettioid clade</taxon>
        <taxon>Phaseoleae</taxon>
        <taxon>Psophocarpus</taxon>
    </lineage>
</organism>
<comment type="caution">
    <text evidence="1">The sequence shown here is derived from an EMBL/GenBank/DDBJ whole genome shotgun (WGS) entry which is preliminary data.</text>
</comment>
<accession>A0AAN9T187</accession>
<evidence type="ECO:0000313" key="1">
    <source>
        <dbReference type="EMBL" id="KAK7410362.1"/>
    </source>
</evidence>
<dbReference type="AlphaFoldDB" id="A0AAN9T187"/>
<sequence length="104" mass="11980">MVSLLAMFLYKLDGNVYPTCRKVERGFSEDVRGLSIGFETQESAPLCLNRDEDRLTFSLFFSLHSSILVRVHLQILLRFDLQMRTVSFFSLQSQLSSKFVHAIS</sequence>
<dbReference type="Proteomes" id="UP001386955">
    <property type="component" value="Unassembled WGS sequence"/>
</dbReference>
<reference evidence="1 2" key="1">
    <citation type="submission" date="2024-01" db="EMBL/GenBank/DDBJ databases">
        <title>The genomes of 5 underutilized Papilionoideae crops provide insights into root nodulation and disease resistanc.</title>
        <authorList>
            <person name="Jiang F."/>
        </authorList>
    </citation>
    <scope>NUCLEOTIDE SEQUENCE [LARGE SCALE GENOMIC DNA]</scope>
    <source>
        <strain evidence="1">DUOXIRENSHENG_FW03</strain>
        <tissue evidence="1">Leaves</tissue>
    </source>
</reference>
<keyword evidence="2" id="KW-1185">Reference proteome</keyword>